<gene>
    <name evidence="1" type="ORF">OO013_05745</name>
</gene>
<protein>
    <submittedName>
        <fullName evidence="1">DUF4932 domain-containing protein</fullName>
    </submittedName>
</protein>
<keyword evidence="2" id="KW-1185">Reference proteome</keyword>
<evidence type="ECO:0000313" key="2">
    <source>
        <dbReference type="Proteomes" id="UP001209885"/>
    </source>
</evidence>
<dbReference type="RefSeq" id="WP_266055736.1">
    <property type="nucleotide sequence ID" value="NZ_JAPFQN010000003.1"/>
</dbReference>
<comment type="caution">
    <text evidence="1">The sequence shown here is derived from an EMBL/GenBank/DDBJ whole genome shotgun (WGS) entry which is preliminary data.</text>
</comment>
<dbReference type="Pfam" id="PF16286">
    <property type="entry name" value="DUF4932"/>
    <property type="match status" value="1"/>
</dbReference>
<reference evidence="1 2" key="1">
    <citation type="submission" date="2022-11" db="EMBL/GenBank/DDBJ databases">
        <title>The characterization of three novel Bacteroidetes species and genomic analysis of their roles in tidal elemental geochemical cycles.</title>
        <authorList>
            <person name="Ma K."/>
        </authorList>
    </citation>
    <scope>NUCLEOTIDE SEQUENCE [LARGE SCALE GENOMIC DNA]</scope>
    <source>
        <strain evidence="1 2">M17</strain>
    </source>
</reference>
<dbReference type="EMBL" id="JAPFQN010000003">
    <property type="protein sequence ID" value="MCX2743358.1"/>
    <property type="molecule type" value="Genomic_DNA"/>
</dbReference>
<dbReference type="Proteomes" id="UP001209885">
    <property type="component" value="Unassembled WGS sequence"/>
</dbReference>
<sequence length="549" mass="63940">MKKHILLITIILFVFTNRIAAVQLKPITQTVNGITLTIDPWIELFNIVAMQAGLNDINTANISYKKECLDYFEPYKNLEAPSILMSYFQNGWGIDDPIFFLLYLDENFEINKNLPSGIIERAGGLEKIKQLATALKNYAQKSDFKTFFYKNQEGFYEHILHNTAYHFKDFEAISIMENYFGQKLDGYNLVLNINGGYGNFGRKIISNGKEEMYAVISSRSYSGNLSEFPLSVSTIELIFHEFGHGFINPAIDQLKSEVGQFQHLQEPIRQSMQQQAYHNWHTIVCEHVVRASVIRLTDIAFGTNYSKDIFYKLMIGNRFIYGDLIINKLKDYENNRLQYPTFADFAPELIRAFEQVDEEYINEKQQLVKHTRSYGIDEIKKPNRVALDSTTLFIIGTHEKDTIAEQKMHSFVKLYRDMFSTEIRIITDEEALARDLKNNDLVVFGTPEGNLFLKKHLEEIPVKIYDDHIITNKLIRGNDLQLVMSWVNPYNQNKNLTIYTGQRTENIKNFHYTRHKDQSHYWVAQDLITLDQGNYNQYISVGWFPDITE</sequence>
<organism evidence="1 2">
    <name type="scientific">Mangrovivirga halotolerans</name>
    <dbReference type="NCBI Taxonomy" id="2993936"/>
    <lineage>
        <taxon>Bacteria</taxon>
        <taxon>Pseudomonadati</taxon>
        <taxon>Bacteroidota</taxon>
        <taxon>Cytophagia</taxon>
        <taxon>Cytophagales</taxon>
        <taxon>Mangrovivirgaceae</taxon>
        <taxon>Mangrovivirga</taxon>
    </lineage>
</organism>
<evidence type="ECO:0000313" key="1">
    <source>
        <dbReference type="EMBL" id="MCX2743358.1"/>
    </source>
</evidence>
<dbReference type="InterPro" id="IPR032560">
    <property type="entry name" value="DUF4932"/>
</dbReference>
<accession>A0ABT3RP94</accession>
<name>A0ABT3RP94_9BACT</name>
<proteinExistence type="predicted"/>